<dbReference type="AlphaFoldDB" id="A0A9P9L2W2"/>
<sequence>MHLKTPSNLTIVAVHSDLKSHVLTSLPTFLPESLHICVPQVGLASSLYSTILQERGPENLEFTRCPMSDPSRLIVVHPFHPPHILPLLEIIPCLKTSQSVIDHTIEFWMKRGRDPVLLQKETAGFVAIHLVDQLNSIMETSMGLRWEYAGPFKSFHTGGGPDGLEGLLNLGCHTVQTCWDDAGKINMGDGWENKVFVQTRKVYRPPGLEERDRANRMVLRAVQEAKRETGALD</sequence>
<dbReference type="InterPro" id="IPR006176">
    <property type="entry name" value="3-OHacyl-CoA_DH_NAD-bd"/>
</dbReference>
<protein>
    <recommendedName>
        <fullName evidence="1">3-hydroxyacyl-CoA dehydrogenase NAD binding domain-containing protein</fullName>
    </recommendedName>
</protein>
<name>A0A9P9L2W2_FUSSL</name>
<dbReference type="EMBL" id="JAGTJS010000003">
    <property type="protein sequence ID" value="KAH7272945.1"/>
    <property type="molecule type" value="Genomic_DNA"/>
</dbReference>
<gene>
    <name evidence="2" type="ORF">B0J15DRAFT_509048</name>
</gene>
<proteinExistence type="predicted"/>
<dbReference type="GO" id="GO:0050104">
    <property type="term" value="F:L-gulonate 3-dehydrogenase activity"/>
    <property type="evidence" value="ECO:0007669"/>
    <property type="project" value="TreeGrafter"/>
</dbReference>
<dbReference type="Pfam" id="PF02737">
    <property type="entry name" value="3HCDH_N"/>
    <property type="match status" value="1"/>
</dbReference>
<organism evidence="2 3">
    <name type="scientific">Fusarium solani</name>
    <name type="common">Filamentous fungus</name>
    <dbReference type="NCBI Taxonomy" id="169388"/>
    <lineage>
        <taxon>Eukaryota</taxon>
        <taxon>Fungi</taxon>
        <taxon>Dikarya</taxon>
        <taxon>Ascomycota</taxon>
        <taxon>Pezizomycotina</taxon>
        <taxon>Sordariomycetes</taxon>
        <taxon>Hypocreomycetidae</taxon>
        <taxon>Hypocreales</taxon>
        <taxon>Nectriaceae</taxon>
        <taxon>Fusarium</taxon>
        <taxon>Fusarium solani species complex</taxon>
    </lineage>
</organism>
<dbReference type="Gene3D" id="3.40.50.720">
    <property type="entry name" value="NAD(P)-binding Rossmann-like Domain"/>
    <property type="match status" value="1"/>
</dbReference>
<evidence type="ECO:0000313" key="3">
    <source>
        <dbReference type="Proteomes" id="UP000736672"/>
    </source>
</evidence>
<dbReference type="PANTHER" id="PTHR48075">
    <property type="entry name" value="3-HYDROXYACYL-COA DEHYDROGENASE FAMILY PROTEIN"/>
    <property type="match status" value="1"/>
</dbReference>
<dbReference type="Gene3D" id="1.10.1040.10">
    <property type="entry name" value="N-(1-d-carboxylethyl)-l-norvaline Dehydrogenase, domain 2"/>
    <property type="match status" value="1"/>
</dbReference>
<dbReference type="GO" id="GO:0006631">
    <property type="term" value="P:fatty acid metabolic process"/>
    <property type="evidence" value="ECO:0007669"/>
    <property type="project" value="InterPro"/>
</dbReference>
<dbReference type="InterPro" id="IPR036291">
    <property type="entry name" value="NAD(P)-bd_dom_sf"/>
</dbReference>
<dbReference type="Proteomes" id="UP000736672">
    <property type="component" value="Unassembled WGS sequence"/>
</dbReference>
<dbReference type="OrthoDB" id="2021159at2759"/>
<dbReference type="SUPFAM" id="SSF51735">
    <property type="entry name" value="NAD(P)-binding Rossmann-fold domains"/>
    <property type="match status" value="1"/>
</dbReference>
<dbReference type="PANTHER" id="PTHR48075:SF1">
    <property type="entry name" value="LAMBDA-CRYSTALLIN HOMOLOG"/>
    <property type="match status" value="1"/>
</dbReference>
<evidence type="ECO:0000259" key="1">
    <source>
        <dbReference type="Pfam" id="PF02737"/>
    </source>
</evidence>
<comment type="caution">
    <text evidence="2">The sequence shown here is derived from an EMBL/GenBank/DDBJ whole genome shotgun (WGS) entry which is preliminary data.</text>
</comment>
<feature type="domain" description="3-hydroxyacyl-CoA dehydrogenase NAD binding" evidence="1">
    <location>
        <begin position="67"/>
        <end position="120"/>
    </location>
</feature>
<dbReference type="GO" id="GO:0070403">
    <property type="term" value="F:NAD+ binding"/>
    <property type="evidence" value="ECO:0007669"/>
    <property type="project" value="InterPro"/>
</dbReference>
<reference evidence="2" key="1">
    <citation type="journal article" date="2021" name="Nat. Commun.">
        <title>Genetic determinants of endophytism in the Arabidopsis root mycobiome.</title>
        <authorList>
            <person name="Mesny F."/>
            <person name="Miyauchi S."/>
            <person name="Thiergart T."/>
            <person name="Pickel B."/>
            <person name="Atanasova L."/>
            <person name="Karlsson M."/>
            <person name="Huettel B."/>
            <person name="Barry K.W."/>
            <person name="Haridas S."/>
            <person name="Chen C."/>
            <person name="Bauer D."/>
            <person name="Andreopoulos W."/>
            <person name="Pangilinan J."/>
            <person name="LaButti K."/>
            <person name="Riley R."/>
            <person name="Lipzen A."/>
            <person name="Clum A."/>
            <person name="Drula E."/>
            <person name="Henrissat B."/>
            <person name="Kohler A."/>
            <person name="Grigoriev I.V."/>
            <person name="Martin F.M."/>
            <person name="Hacquard S."/>
        </authorList>
    </citation>
    <scope>NUCLEOTIDE SEQUENCE</scope>
    <source>
        <strain evidence="2">FSSC 5 MPI-SDFR-AT-0091</strain>
    </source>
</reference>
<keyword evidence="3" id="KW-1185">Reference proteome</keyword>
<accession>A0A9P9L2W2</accession>
<dbReference type="InterPro" id="IPR013328">
    <property type="entry name" value="6PGD_dom2"/>
</dbReference>
<evidence type="ECO:0000313" key="2">
    <source>
        <dbReference type="EMBL" id="KAH7272945.1"/>
    </source>
</evidence>